<evidence type="ECO:0000259" key="8">
    <source>
        <dbReference type="Pfam" id="PF01618"/>
    </source>
</evidence>
<sequence length="228" mass="24508">MHYPSPSQNPYQVFLHWLLLLGLMLFAALLLLDLGVLNTMLAQDVTRITAVTLLVFVVGCGHCGVRSWVLARECLAFDHLTPAHKAPQLASLTPECSLGSQYLQGLGPDQQENALAAEILAERLRGSHQIGWFVTGVLVKLGLLGTVVGFILMLGSVSGLENLDTSDIKELMQQMTSGMGVAMNTTLVGLVCSVLLGMQYLLLDRCADRLVADTVALGQMLNTRSGSS</sequence>
<accession>A0ABW8ND81</accession>
<evidence type="ECO:0000313" key="10">
    <source>
        <dbReference type="Proteomes" id="UP001620597"/>
    </source>
</evidence>
<dbReference type="RefSeq" id="WP_416204433.1">
    <property type="nucleotide sequence ID" value="NZ_JBBKTX010000001.1"/>
</dbReference>
<evidence type="ECO:0000256" key="4">
    <source>
        <dbReference type="ARBA" id="ARBA00022989"/>
    </source>
</evidence>
<keyword evidence="6" id="KW-0813">Transport</keyword>
<evidence type="ECO:0000313" key="9">
    <source>
        <dbReference type="EMBL" id="MFK4750875.1"/>
    </source>
</evidence>
<keyword evidence="10" id="KW-1185">Reference proteome</keyword>
<evidence type="ECO:0000256" key="2">
    <source>
        <dbReference type="ARBA" id="ARBA00022475"/>
    </source>
</evidence>
<dbReference type="InterPro" id="IPR002898">
    <property type="entry name" value="MotA_ExbB_proton_chnl"/>
</dbReference>
<proteinExistence type="inferred from homology"/>
<keyword evidence="4 7" id="KW-1133">Transmembrane helix</keyword>
<keyword evidence="5 7" id="KW-0472">Membrane</keyword>
<feature type="domain" description="MotA/TolQ/ExbB proton channel" evidence="8">
    <location>
        <begin position="105"/>
        <end position="212"/>
    </location>
</feature>
<dbReference type="Pfam" id="PF01618">
    <property type="entry name" value="MotA_ExbB"/>
    <property type="match status" value="1"/>
</dbReference>
<keyword evidence="2" id="KW-1003">Cell membrane</keyword>
<evidence type="ECO:0000256" key="6">
    <source>
        <dbReference type="RuleBase" id="RU004057"/>
    </source>
</evidence>
<feature type="transmembrane region" description="Helical" evidence="7">
    <location>
        <begin position="14"/>
        <end position="36"/>
    </location>
</feature>
<gene>
    <name evidence="9" type="ORF">WG929_00495</name>
</gene>
<dbReference type="EMBL" id="JBBKTX010000001">
    <property type="protein sequence ID" value="MFK4750875.1"/>
    <property type="molecule type" value="Genomic_DNA"/>
</dbReference>
<feature type="transmembrane region" description="Helical" evidence="7">
    <location>
        <begin position="48"/>
        <end position="69"/>
    </location>
</feature>
<feature type="transmembrane region" description="Helical" evidence="7">
    <location>
        <begin position="181"/>
        <end position="202"/>
    </location>
</feature>
<name>A0ABW8ND81_9GAMM</name>
<keyword evidence="6" id="KW-0653">Protein transport</keyword>
<reference evidence="9 10" key="1">
    <citation type="submission" date="2024-03" db="EMBL/GenBank/DDBJ databases">
        <title>High-quality draft genome sequence of Oceanobacter sp. wDCs-4.</title>
        <authorList>
            <person name="Dong C."/>
        </authorList>
    </citation>
    <scope>NUCLEOTIDE SEQUENCE [LARGE SCALE GENOMIC DNA]</scope>
    <source>
        <strain evidence="10">wDCs-4</strain>
    </source>
</reference>
<protein>
    <submittedName>
        <fullName evidence="9">MotA/TolQ/ExbB proton channel family protein</fullName>
    </submittedName>
</protein>
<dbReference type="Proteomes" id="UP001620597">
    <property type="component" value="Unassembled WGS sequence"/>
</dbReference>
<comment type="similarity">
    <text evidence="6">Belongs to the exbB/tolQ family.</text>
</comment>
<evidence type="ECO:0000256" key="7">
    <source>
        <dbReference type="SAM" id="Phobius"/>
    </source>
</evidence>
<comment type="caution">
    <text evidence="9">The sequence shown here is derived from an EMBL/GenBank/DDBJ whole genome shotgun (WGS) entry which is preliminary data.</text>
</comment>
<evidence type="ECO:0000256" key="1">
    <source>
        <dbReference type="ARBA" id="ARBA00004651"/>
    </source>
</evidence>
<organism evidence="9 10">
    <name type="scientific">Oceanobacter antarcticus</name>
    <dbReference type="NCBI Taxonomy" id="3133425"/>
    <lineage>
        <taxon>Bacteria</taxon>
        <taxon>Pseudomonadati</taxon>
        <taxon>Pseudomonadota</taxon>
        <taxon>Gammaproteobacteria</taxon>
        <taxon>Oceanospirillales</taxon>
        <taxon>Oceanospirillaceae</taxon>
        <taxon>Oceanobacter</taxon>
    </lineage>
</organism>
<evidence type="ECO:0000256" key="5">
    <source>
        <dbReference type="ARBA" id="ARBA00023136"/>
    </source>
</evidence>
<feature type="transmembrane region" description="Helical" evidence="7">
    <location>
        <begin position="130"/>
        <end position="160"/>
    </location>
</feature>
<keyword evidence="3 7" id="KW-0812">Transmembrane</keyword>
<evidence type="ECO:0000256" key="3">
    <source>
        <dbReference type="ARBA" id="ARBA00022692"/>
    </source>
</evidence>
<comment type="subcellular location">
    <subcellularLocation>
        <location evidence="1">Cell membrane</location>
        <topology evidence="1">Multi-pass membrane protein</topology>
    </subcellularLocation>
    <subcellularLocation>
        <location evidence="6">Membrane</location>
        <topology evidence="6">Multi-pass membrane protein</topology>
    </subcellularLocation>
</comment>